<dbReference type="GO" id="GO:0005886">
    <property type="term" value="C:plasma membrane"/>
    <property type="evidence" value="ECO:0007669"/>
    <property type="project" value="UniProtKB-SubCell"/>
</dbReference>
<dbReference type="GO" id="GO:0055085">
    <property type="term" value="P:transmembrane transport"/>
    <property type="evidence" value="ECO:0007669"/>
    <property type="project" value="InterPro"/>
</dbReference>
<evidence type="ECO:0000256" key="6">
    <source>
        <dbReference type="ARBA" id="ARBA00023136"/>
    </source>
</evidence>
<reference evidence="9 10" key="1">
    <citation type="submission" date="2018-06" db="EMBL/GenBank/DDBJ databases">
        <title>Paenibacillus montanisoli sp. nov., isolated from mountain area soil.</title>
        <authorList>
            <person name="Wu M."/>
        </authorList>
    </citation>
    <scope>NUCLEOTIDE SEQUENCE [LARGE SCALE GENOMIC DNA]</scope>
    <source>
        <strain evidence="9 10">RA17</strain>
    </source>
</reference>
<dbReference type="PANTHER" id="PTHR43744:SF9">
    <property type="entry name" value="POLYGALACTURONAN_RHAMNOGALACTURONAN TRANSPORT SYSTEM PERMEASE PROTEIN YTCP"/>
    <property type="match status" value="1"/>
</dbReference>
<keyword evidence="2 7" id="KW-0813">Transport</keyword>
<evidence type="ECO:0000256" key="7">
    <source>
        <dbReference type="RuleBase" id="RU363032"/>
    </source>
</evidence>
<evidence type="ECO:0000313" key="10">
    <source>
        <dbReference type="Proteomes" id="UP000249260"/>
    </source>
</evidence>
<dbReference type="CDD" id="cd06261">
    <property type="entry name" value="TM_PBP2"/>
    <property type="match status" value="1"/>
</dbReference>
<keyword evidence="3" id="KW-1003">Cell membrane</keyword>
<feature type="transmembrane region" description="Helical" evidence="7">
    <location>
        <begin position="264"/>
        <end position="282"/>
    </location>
</feature>
<organism evidence="9 10">
    <name type="scientific">Paenibacillus montanisoli</name>
    <dbReference type="NCBI Taxonomy" id="2081970"/>
    <lineage>
        <taxon>Bacteria</taxon>
        <taxon>Bacillati</taxon>
        <taxon>Bacillota</taxon>
        <taxon>Bacilli</taxon>
        <taxon>Bacillales</taxon>
        <taxon>Paenibacillaceae</taxon>
        <taxon>Paenibacillus</taxon>
    </lineage>
</organism>
<dbReference type="InterPro" id="IPR035906">
    <property type="entry name" value="MetI-like_sf"/>
</dbReference>
<dbReference type="PANTHER" id="PTHR43744">
    <property type="entry name" value="ABC TRANSPORTER PERMEASE PROTEIN MG189-RELATED-RELATED"/>
    <property type="match status" value="1"/>
</dbReference>
<evidence type="ECO:0000259" key="8">
    <source>
        <dbReference type="PROSITE" id="PS50928"/>
    </source>
</evidence>
<dbReference type="RefSeq" id="WP_112883418.1">
    <property type="nucleotide sequence ID" value="NZ_QLUW01000003.1"/>
</dbReference>
<proteinExistence type="inferred from homology"/>
<feature type="transmembrane region" description="Helical" evidence="7">
    <location>
        <begin position="141"/>
        <end position="162"/>
    </location>
</feature>
<name>A0A328U552_9BACL</name>
<keyword evidence="4 7" id="KW-0812">Transmembrane</keyword>
<evidence type="ECO:0000256" key="2">
    <source>
        <dbReference type="ARBA" id="ARBA00022448"/>
    </source>
</evidence>
<dbReference type="PROSITE" id="PS50928">
    <property type="entry name" value="ABC_TM1"/>
    <property type="match status" value="1"/>
</dbReference>
<evidence type="ECO:0000256" key="1">
    <source>
        <dbReference type="ARBA" id="ARBA00004651"/>
    </source>
</evidence>
<evidence type="ECO:0000256" key="5">
    <source>
        <dbReference type="ARBA" id="ARBA00022989"/>
    </source>
</evidence>
<keyword evidence="5 7" id="KW-1133">Transmembrane helix</keyword>
<dbReference type="Gene3D" id="1.10.3720.10">
    <property type="entry name" value="MetI-like"/>
    <property type="match status" value="1"/>
</dbReference>
<dbReference type="EMBL" id="QLUW01000003">
    <property type="protein sequence ID" value="RAP75154.1"/>
    <property type="molecule type" value="Genomic_DNA"/>
</dbReference>
<comment type="similarity">
    <text evidence="7">Belongs to the binding-protein-dependent transport system permease family.</text>
</comment>
<dbReference type="AlphaFoldDB" id="A0A328U552"/>
<evidence type="ECO:0000256" key="3">
    <source>
        <dbReference type="ARBA" id="ARBA00022475"/>
    </source>
</evidence>
<feature type="domain" description="ABC transmembrane type-1" evidence="8">
    <location>
        <begin position="74"/>
        <end position="271"/>
    </location>
</feature>
<dbReference type="Proteomes" id="UP000249260">
    <property type="component" value="Unassembled WGS sequence"/>
</dbReference>
<dbReference type="Pfam" id="PF00528">
    <property type="entry name" value="BPD_transp_1"/>
    <property type="match status" value="1"/>
</dbReference>
<gene>
    <name evidence="9" type="ORF">DL346_17380</name>
</gene>
<evidence type="ECO:0000256" key="4">
    <source>
        <dbReference type="ARBA" id="ARBA00022692"/>
    </source>
</evidence>
<feature type="transmembrane region" description="Helical" evidence="7">
    <location>
        <begin position="111"/>
        <end position="129"/>
    </location>
</feature>
<dbReference type="SUPFAM" id="SSF161098">
    <property type="entry name" value="MetI-like"/>
    <property type="match status" value="1"/>
</dbReference>
<comment type="subcellular location">
    <subcellularLocation>
        <location evidence="1 7">Cell membrane</location>
        <topology evidence="1 7">Multi-pass membrane protein</topology>
    </subcellularLocation>
</comment>
<dbReference type="InterPro" id="IPR000515">
    <property type="entry name" value="MetI-like"/>
</dbReference>
<dbReference type="OrthoDB" id="157184at2"/>
<feature type="transmembrane region" description="Helical" evidence="7">
    <location>
        <begin position="12"/>
        <end position="33"/>
    </location>
</feature>
<feature type="transmembrane region" description="Helical" evidence="7">
    <location>
        <begin position="79"/>
        <end position="99"/>
    </location>
</feature>
<evidence type="ECO:0000313" key="9">
    <source>
        <dbReference type="EMBL" id="RAP75154.1"/>
    </source>
</evidence>
<keyword evidence="10" id="KW-1185">Reference proteome</keyword>
<keyword evidence="6 7" id="KW-0472">Membrane</keyword>
<protein>
    <submittedName>
        <fullName evidence="9">Carbohydrate ABC transporter permease</fullName>
    </submittedName>
</protein>
<comment type="caution">
    <text evidence="9">The sequence shown here is derived from an EMBL/GenBank/DDBJ whole genome shotgun (WGS) entry which is preliminary data.</text>
</comment>
<sequence length="297" mass="33750">MKRTADYSWSKLPIHLFFIAISVVFIVPLWSIISISLSKESDLVTVGYRLIPLNLDFQAYQYIFDNPLPILNAYKVTSIMSFAGTCLSVLMISMCAYALSRSDFKYRSIITFYLFFTTLFSGGLVPYYLLMTKVLHLQNSYAALIIPLLGSVWFVFLMRTFFQQLPDSLVESATLDGAGELRIYFTMIVPLSTPVMATVGLLQLLAYWNSWYQALLFIDKQELYPLQYLLQVMMSNIQEILRNMQENVPVDAGAAVQIPTESTRMAMCILAIGPMLFIFPFFQKYFAKGLTVGSVKG</sequence>
<feature type="transmembrane region" description="Helical" evidence="7">
    <location>
        <begin position="183"/>
        <end position="208"/>
    </location>
</feature>
<accession>A0A328U552</accession>